<dbReference type="GO" id="GO:0005886">
    <property type="term" value="C:plasma membrane"/>
    <property type="evidence" value="ECO:0007669"/>
    <property type="project" value="UniProtKB-SubCell"/>
</dbReference>
<proteinExistence type="predicted"/>
<keyword evidence="6 7" id="KW-0472">Membrane</keyword>
<evidence type="ECO:0000259" key="9">
    <source>
        <dbReference type="PROSITE" id="PS50929"/>
    </source>
</evidence>
<dbReference type="SMART" id="SM00382">
    <property type="entry name" value="AAA"/>
    <property type="match status" value="1"/>
</dbReference>
<dbReference type="InterPro" id="IPR027417">
    <property type="entry name" value="P-loop_NTPase"/>
</dbReference>
<evidence type="ECO:0000256" key="7">
    <source>
        <dbReference type="SAM" id="Phobius"/>
    </source>
</evidence>
<organism evidence="10 11">
    <name type="scientific">Dubosiella newyorkensis</name>
    <dbReference type="NCBI Taxonomy" id="1862672"/>
    <lineage>
        <taxon>Bacteria</taxon>
        <taxon>Bacillati</taxon>
        <taxon>Bacillota</taxon>
        <taxon>Erysipelotrichia</taxon>
        <taxon>Erysipelotrichales</taxon>
        <taxon>Erysipelotrichaceae</taxon>
        <taxon>Dubosiella</taxon>
    </lineage>
</organism>
<gene>
    <name evidence="10" type="ORF">BO225_01150</name>
</gene>
<keyword evidence="2 7" id="KW-0812">Transmembrane</keyword>
<dbReference type="GO" id="GO:0005524">
    <property type="term" value="F:ATP binding"/>
    <property type="evidence" value="ECO:0007669"/>
    <property type="project" value="UniProtKB-KW"/>
</dbReference>
<dbReference type="OrthoDB" id="1672195at2"/>
<dbReference type="CDD" id="cd03228">
    <property type="entry name" value="ABCC_MRP_Like"/>
    <property type="match status" value="1"/>
</dbReference>
<evidence type="ECO:0000313" key="11">
    <source>
        <dbReference type="Proteomes" id="UP000186705"/>
    </source>
</evidence>
<accession>A0A1U7NQE6</accession>
<comment type="subcellular location">
    <subcellularLocation>
        <location evidence="1">Cell membrane</location>
        <topology evidence="1">Multi-pass membrane protein</topology>
    </subcellularLocation>
</comment>
<feature type="transmembrane region" description="Helical" evidence="7">
    <location>
        <begin position="121"/>
        <end position="142"/>
    </location>
</feature>
<dbReference type="GeneID" id="78274559"/>
<dbReference type="GO" id="GO:0015421">
    <property type="term" value="F:ABC-type oligopeptide transporter activity"/>
    <property type="evidence" value="ECO:0007669"/>
    <property type="project" value="TreeGrafter"/>
</dbReference>
<sequence length="531" mass="60880">MKVLNIRRIQIFTLFFSILDLLCLYGFIQAIQIFMDRLIAGHRIDQKDLLIFLSLLSGMILCGLCSQYGFNLLPVLGKKKLIIQYETQLMKEDHSFFDQHSTAFLMSLFQNEISLLGQQKAIFPVVFLYQSIALTVGTAFLLINEWRLALVLFAIIGFCFVLTRILSKKIADNTQKVYKEKNNLFQVLHEDITMHRLIRFLNKEDYFSLRFRKVLNDRLIPIEKKQANLSTQYITIYSVLSRALPLLGAGIGLIFMSLEGMEPGKILSTYALISLIQEPIMQLAETRTQKNTINTLQEAIKQVFIQHQKDRRVVDSFGSIQKTDIQIEQFQYPDSSVILTGLCFSILRGQHTKIAGPSGVGKSTLMELLMGVQGGRNTHILFNETENSMFSRKWYSQHILMVDQKPKIFKMSILENITLGDTFSKIDLDEILYTCILQNIIDEHQDQIVDDENGLSLGQAQRVSIARMLIRKPDVLILDEPVSALDEVTTSLMIDRLKQFIERYHITLIISSHNPAINTLCLQTIDLKKNN</sequence>
<dbReference type="InterPro" id="IPR036640">
    <property type="entry name" value="ABC1_TM_sf"/>
</dbReference>
<dbReference type="Gene3D" id="3.40.50.300">
    <property type="entry name" value="P-loop containing nucleotide triphosphate hydrolases"/>
    <property type="match status" value="1"/>
</dbReference>
<dbReference type="PANTHER" id="PTHR43394">
    <property type="entry name" value="ATP-DEPENDENT PERMEASE MDL1, MITOCHONDRIAL"/>
    <property type="match status" value="1"/>
</dbReference>
<reference evidence="10 11" key="1">
    <citation type="submission" date="2016-11" db="EMBL/GenBank/DDBJ databases">
        <title>Description of two novel members of the family Erysipelotrichaceae: Ileibacterium lipovorans gen. nov., sp. nov. and Dubosiella newyorkensis, gen. nov., sp. nov.</title>
        <authorList>
            <person name="Cox L.M."/>
            <person name="Sohn J."/>
            <person name="Tyrrell K.L."/>
            <person name="Citron D.M."/>
            <person name="Lawson P.A."/>
            <person name="Patel N.B."/>
            <person name="Iizumi T."/>
            <person name="Perez-Perez G.I."/>
            <person name="Goldstein E.J."/>
            <person name="Blaser M.J."/>
        </authorList>
    </citation>
    <scope>NUCLEOTIDE SEQUENCE [LARGE SCALE GENOMIC DNA]</scope>
    <source>
        <strain evidence="10 11">NYU-BL-A4</strain>
    </source>
</reference>
<evidence type="ECO:0000256" key="2">
    <source>
        <dbReference type="ARBA" id="ARBA00022692"/>
    </source>
</evidence>
<keyword evidence="11" id="KW-1185">Reference proteome</keyword>
<comment type="caution">
    <text evidence="10">The sequence shown here is derived from an EMBL/GenBank/DDBJ whole genome shotgun (WGS) entry which is preliminary data.</text>
</comment>
<name>A0A1U7NQE6_9FIRM</name>
<keyword evidence="3" id="KW-0547">Nucleotide-binding</keyword>
<feature type="transmembrane region" description="Helical" evidence="7">
    <location>
        <begin position="148"/>
        <end position="166"/>
    </location>
</feature>
<dbReference type="PROSITE" id="PS00211">
    <property type="entry name" value="ABC_TRANSPORTER_1"/>
    <property type="match status" value="1"/>
</dbReference>
<dbReference type="PANTHER" id="PTHR43394:SF1">
    <property type="entry name" value="ATP-BINDING CASSETTE SUB-FAMILY B MEMBER 10, MITOCHONDRIAL"/>
    <property type="match status" value="1"/>
</dbReference>
<dbReference type="InterPro" id="IPR003439">
    <property type="entry name" value="ABC_transporter-like_ATP-bd"/>
</dbReference>
<dbReference type="InterPro" id="IPR039421">
    <property type="entry name" value="Type_1_exporter"/>
</dbReference>
<feature type="domain" description="ABC transmembrane type-1" evidence="9">
    <location>
        <begin position="11"/>
        <end position="284"/>
    </location>
</feature>
<evidence type="ECO:0000256" key="6">
    <source>
        <dbReference type="ARBA" id="ARBA00023136"/>
    </source>
</evidence>
<dbReference type="AlphaFoldDB" id="A0A1U7NQE6"/>
<evidence type="ECO:0000256" key="4">
    <source>
        <dbReference type="ARBA" id="ARBA00022840"/>
    </source>
</evidence>
<keyword evidence="5 7" id="KW-1133">Transmembrane helix</keyword>
<feature type="domain" description="ABC transporter" evidence="8">
    <location>
        <begin position="320"/>
        <end position="525"/>
    </location>
</feature>
<dbReference type="InterPro" id="IPR017871">
    <property type="entry name" value="ABC_transporter-like_CS"/>
</dbReference>
<evidence type="ECO:0000256" key="1">
    <source>
        <dbReference type="ARBA" id="ARBA00004651"/>
    </source>
</evidence>
<dbReference type="Gene3D" id="1.20.1560.10">
    <property type="entry name" value="ABC transporter type 1, transmembrane domain"/>
    <property type="match status" value="1"/>
</dbReference>
<dbReference type="PROSITE" id="PS50893">
    <property type="entry name" value="ABC_TRANSPORTER_2"/>
    <property type="match status" value="1"/>
</dbReference>
<evidence type="ECO:0000313" key="10">
    <source>
        <dbReference type="EMBL" id="OLU47855.1"/>
    </source>
</evidence>
<feature type="transmembrane region" description="Helical" evidence="7">
    <location>
        <begin position="49"/>
        <end position="70"/>
    </location>
</feature>
<dbReference type="InterPro" id="IPR003593">
    <property type="entry name" value="AAA+_ATPase"/>
</dbReference>
<dbReference type="Pfam" id="PF00664">
    <property type="entry name" value="ABC_membrane"/>
    <property type="match status" value="1"/>
</dbReference>
<evidence type="ECO:0000256" key="3">
    <source>
        <dbReference type="ARBA" id="ARBA00022741"/>
    </source>
</evidence>
<dbReference type="Pfam" id="PF00005">
    <property type="entry name" value="ABC_tran"/>
    <property type="match status" value="1"/>
</dbReference>
<feature type="transmembrane region" description="Helical" evidence="7">
    <location>
        <begin position="12"/>
        <end position="34"/>
    </location>
</feature>
<keyword evidence="4" id="KW-0067">ATP-binding</keyword>
<dbReference type="GO" id="GO:0016887">
    <property type="term" value="F:ATP hydrolysis activity"/>
    <property type="evidence" value="ECO:0007669"/>
    <property type="project" value="InterPro"/>
</dbReference>
<dbReference type="EMBL" id="MPKA01000034">
    <property type="protein sequence ID" value="OLU47855.1"/>
    <property type="molecule type" value="Genomic_DNA"/>
</dbReference>
<dbReference type="SUPFAM" id="SSF90123">
    <property type="entry name" value="ABC transporter transmembrane region"/>
    <property type="match status" value="1"/>
</dbReference>
<dbReference type="Proteomes" id="UP000186705">
    <property type="component" value="Unassembled WGS sequence"/>
</dbReference>
<evidence type="ECO:0008006" key="12">
    <source>
        <dbReference type="Google" id="ProtNLM"/>
    </source>
</evidence>
<evidence type="ECO:0000256" key="5">
    <source>
        <dbReference type="ARBA" id="ARBA00022989"/>
    </source>
</evidence>
<feature type="transmembrane region" description="Helical" evidence="7">
    <location>
        <begin position="234"/>
        <end position="258"/>
    </location>
</feature>
<dbReference type="InterPro" id="IPR011527">
    <property type="entry name" value="ABC1_TM_dom"/>
</dbReference>
<dbReference type="STRING" id="1862672.BO225_01150"/>
<dbReference type="SUPFAM" id="SSF52540">
    <property type="entry name" value="P-loop containing nucleoside triphosphate hydrolases"/>
    <property type="match status" value="1"/>
</dbReference>
<evidence type="ECO:0000259" key="8">
    <source>
        <dbReference type="PROSITE" id="PS50893"/>
    </source>
</evidence>
<dbReference type="RefSeq" id="WP_076340461.1">
    <property type="nucleotide sequence ID" value="NZ_CAPDDE010000013.1"/>
</dbReference>
<dbReference type="PROSITE" id="PS50929">
    <property type="entry name" value="ABC_TM1F"/>
    <property type="match status" value="1"/>
</dbReference>
<protein>
    <recommendedName>
        <fullName evidence="12">ABC transporter ATP-binding protein</fullName>
    </recommendedName>
</protein>